<dbReference type="GO" id="GO:0005524">
    <property type="term" value="F:ATP binding"/>
    <property type="evidence" value="ECO:0007669"/>
    <property type="project" value="UniProtKB-KW"/>
</dbReference>
<keyword evidence="7" id="KW-1185">Reference proteome</keyword>
<dbReference type="Gene3D" id="3.40.50.300">
    <property type="entry name" value="P-loop containing nucleotide triphosphate hydrolases"/>
    <property type="match status" value="1"/>
</dbReference>
<dbReference type="Pfam" id="PF00005">
    <property type="entry name" value="ABC_tran"/>
    <property type="match status" value="1"/>
</dbReference>
<keyword evidence="4 6" id="KW-0067">ATP-binding</keyword>
<organism evidence="6 7">
    <name type="scientific">Coraliomargarita sinensis</name>
    <dbReference type="NCBI Taxonomy" id="2174842"/>
    <lineage>
        <taxon>Bacteria</taxon>
        <taxon>Pseudomonadati</taxon>
        <taxon>Verrucomicrobiota</taxon>
        <taxon>Opitutia</taxon>
        <taxon>Puniceicoccales</taxon>
        <taxon>Coraliomargaritaceae</taxon>
        <taxon>Coraliomargarita</taxon>
    </lineage>
</organism>
<gene>
    <name evidence="6" type="ORF">DDZ13_08840</name>
</gene>
<dbReference type="PANTHER" id="PTHR24220:SF689">
    <property type="entry name" value="LIPOPROTEIN-RELEASING SYSTEM ATP-BINDING PROTEIN LOLD"/>
    <property type="match status" value="1"/>
</dbReference>
<dbReference type="InterPro" id="IPR017871">
    <property type="entry name" value="ABC_transporter-like_CS"/>
</dbReference>
<evidence type="ECO:0000256" key="3">
    <source>
        <dbReference type="ARBA" id="ARBA00022741"/>
    </source>
</evidence>
<dbReference type="SUPFAM" id="SSF52540">
    <property type="entry name" value="P-loop containing nucleoside triphosphate hydrolases"/>
    <property type="match status" value="1"/>
</dbReference>
<keyword evidence="3" id="KW-0547">Nucleotide-binding</keyword>
<proteinExistence type="inferred from homology"/>
<name>A0A317ZF46_9BACT</name>
<dbReference type="InterPro" id="IPR017911">
    <property type="entry name" value="MacB-like_ATP-bd"/>
</dbReference>
<evidence type="ECO:0000313" key="7">
    <source>
        <dbReference type="Proteomes" id="UP000247099"/>
    </source>
</evidence>
<dbReference type="InterPro" id="IPR015854">
    <property type="entry name" value="ABC_transpr_LolD-like"/>
</dbReference>
<evidence type="ECO:0000259" key="5">
    <source>
        <dbReference type="PROSITE" id="PS50893"/>
    </source>
</evidence>
<dbReference type="GO" id="GO:0016887">
    <property type="term" value="F:ATP hydrolysis activity"/>
    <property type="evidence" value="ECO:0007669"/>
    <property type="project" value="InterPro"/>
</dbReference>
<dbReference type="InterPro" id="IPR003593">
    <property type="entry name" value="AAA+_ATPase"/>
</dbReference>
<dbReference type="InParanoid" id="A0A317ZF46"/>
<evidence type="ECO:0000256" key="2">
    <source>
        <dbReference type="ARBA" id="ARBA00022448"/>
    </source>
</evidence>
<dbReference type="OrthoDB" id="9783924at2"/>
<dbReference type="PROSITE" id="PS00211">
    <property type="entry name" value="ABC_TRANSPORTER_1"/>
    <property type="match status" value="1"/>
</dbReference>
<dbReference type="GO" id="GO:0005886">
    <property type="term" value="C:plasma membrane"/>
    <property type="evidence" value="ECO:0007669"/>
    <property type="project" value="TreeGrafter"/>
</dbReference>
<keyword evidence="2" id="KW-0813">Transport</keyword>
<dbReference type="GO" id="GO:0022857">
    <property type="term" value="F:transmembrane transporter activity"/>
    <property type="evidence" value="ECO:0007669"/>
    <property type="project" value="TreeGrafter"/>
</dbReference>
<sequence>MPSEVNSSAPLIKAKGLVKTFPGADAPISVLDGVDFSLRDGESVSIRGESGCGKSTLLNVLSGLETADSGDLHWTGQRVSGLSLSSLAARRASRIGFVFQAYYLAPELNALENVLLAARIAGRLNNRTRERATELLEKVGLGHRIRQSSTKLSGGERQRVAVARALINDPEMIFADEPTGNLDETTAEAVMALLLEMTTGTGKSLVLVTHNAEFAARTEKQYALHLGQLN</sequence>
<dbReference type="AlphaFoldDB" id="A0A317ZF46"/>
<dbReference type="PANTHER" id="PTHR24220">
    <property type="entry name" value="IMPORT ATP-BINDING PROTEIN"/>
    <property type="match status" value="1"/>
</dbReference>
<dbReference type="InterPro" id="IPR003439">
    <property type="entry name" value="ABC_transporter-like_ATP-bd"/>
</dbReference>
<dbReference type="Proteomes" id="UP000247099">
    <property type="component" value="Unassembled WGS sequence"/>
</dbReference>
<evidence type="ECO:0000313" key="6">
    <source>
        <dbReference type="EMBL" id="PXA04135.1"/>
    </source>
</evidence>
<reference evidence="6 7" key="1">
    <citation type="submission" date="2018-05" db="EMBL/GenBank/DDBJ databases">
        <title>Coraliomargarita sinensis sp. nov., isolated from a marine solar saltern.</title>
        <authorList>
            <person name="Zhou L.Y."/>
        </authorList>
    </citation>
    <scope>NUCLEOTIDE SEQUENCE [LARGE SCALE GENOMIC DNA]</scope>
    <source>
        <strain evidence="6 7">WN38</strain>
    </source>
</reference>
<evidence type="ECO:0000256" key="1">
    <source>
        <dbReference type="ARBA" id="ARBA00005417"/>
    </source>
</evidence>
<dbReference type="InterPro" id="IPR027417">
    <property type="entry name" value="P-loop_NTPase"/>
</dbReference>
<dbReference type="CDD" id="cd03255">
    <property type="entry name" value="ABC_MJ0796_LolCDE_FtsE"/>
    <property type="match status" value="1"/>
</dbReference>
<comment type="caution">
    <text evidence="6">The sequence shown here is derived from an EMBL/GenBank/DDBJ whole genome shotgun (WGS) entry which is preliminary data.</text>
</comment>
<comment type="similarity">
    <text evidence="1">Belongs to the ABC transporter superfamily.</text>
</comment>
<evidence type="ECO:0000256" key="4">
    <source>
        <dbReference type="ARBA" id="ARBA00022840"/>
    </source>
</evidence>
<dbReference type="PROSITE" id="PS50893">
    <property type="entry name" value="ABC_TRANSPORTER_2"/>
    <property type="match status" value="1"/>
</dbReference>
<accession>A0A317ZF46</accession>
<dbReference type="EMBL" id="QHJQ01000005">
    <property type="protein sequence ID" value="PXA04135.1"/>
    <property type="molecule type" value="Genomic_DNA"/>
</dbReference>
<feature type="domain" description="ABC transporter" evidence="5">
    <location>
        <begin position="12"/>
        <end position="230"/>
    </location>
</feature>
<dbReference type="SMART" id="SM00382">
    <property type="entry name" value="AAA"/>
    <property type="match status" value="1"/>
</dbReference>
<protein>
    <submittedName>
        <fullName evidence="6">ABC transporter ATP-binding protein</fullName>
    </submittedName>
</protein>